<dbReference type="InterPro" id="IPR006697">
    <property type="entry name" value="RecC"/>
</dbReference>
<dbReference type="Gene3D" id="3.40.50.300">
    <property type="entry name" value="P-loop containing nucleotide triphosphate hydrolases"/>
    <property type="match status" value="2"/>
</dbReference>
<evidence type="ECO:0000256" key="6">
    <source>
        <dbReference type="ARBA" id="ARBA00022839"/>
    </source>
</evidence>
<dbReference type="Pfam" id="PF17946">
    <property type="entry name" value="RecC_C"/>
    <property type="match status" value="1"/>
</dbReference>
<keyword evidence="9 10" id="KW-0234">DNA repair</keyword>
<evidence type="ECO:0000256" key="10">
    <source>
        <dbReference type="HAMAP-Rule" id="MF_01486"/>
    </source>
</evidence>
<dbReference type="InterPro" id="IPR011335">
    <property type="entry name" value="Restrct_endonuc-II-like"/>
</dbReference>
<dbReference type="GO" id="GO:0008854">
    <property type="term" value="F:exodeoxyribonuclease V activity"/>
    <property type="evidence" value="ECO:0007669"/>
    <property type="project" value="InterPro"/>
</dbReference>
<dbReference type="Gene3D" id="3.40.50.10930">
    <property type="match status" value="1"/>
</dbReference>
<evidence type="ECO:0000256" key="9">
    <source>
        <dbReference type="ARBA" id="ARBA00023204"/>
    </source>
</evidence>
<evidence type="ECO:0000256" key="1">
    <source>
        <dbReference type="ARBA" id="ARBA00022722"/>
    </source>
</evidence>
<dbReference type="PANTHER" id="PTHR30591:SF1">
    <property type="entry name" value="RECBCD ENZYME SUBUNIT RECC"/>
    <property type="match status" value="1"/>
</dbReference>
<evidence type="ECO:0000313" key="13">
    <source>
        <dbReference type="Proteomes" id="UP000595373"/>
    </source>
</evidence>
<comment type="subunit">
    <text evidence="10">Heterotrimer of RecB, RecC and RecD. All subunits contribute to DNA-binding.</text>
</comment>
<evidence type="ECO:0000256" key="7">
    <source>
        <dbReference type="ARBA" id="ARBA00022840"/>
    </source>
</evidence>
<keyword evidence="3 10" id="KW-0227">DNA damage</keyword>
<evidence type="ECO:0000256" key="3">
    <source>
        <dbReference type="ARBA" id="ARBA00022763"/>
    </source>
</evidence>
<dbReference type="PIRSF" id="PIRSF000980">
    <property type="entry name" value="RecC"/>
    <property type="match status" value="1"/>
</dbReference>
<keyword evidence="5 10" id="KW-0347">Helicase</keyword>
<dbReference type="GO" id="GO:0003678">
    <property type="term" value="F:DNA helicase activity"/>
    <property type="evidence" value="ECO:0007669"/>
    <property type="project" value="UniProtKB-UniRule"/>
</dbReference>
<dbReference type="Pfam" id="PF04257">
    <property type="entry name" value="Exonuc_V_gamma"/>
    <property type="match status" value="1"/>
</dbReference>
<dbReference type="PANTHER" id="PTHR30591">
    <property type="entry name" value="RECBCD ENZYME SUBUNIT RECC"/>
    <property type="match status" value="1"/>
</dbReference>
<evidence type="ECO:0000256" key="8">
    <source>
        <dbReference type="ARBA" id="ARBA00023125"/>
    </source>
</evidence>
<evidence type="ECO:0000259" key="11">
    <source>
        <dbReference type="Pfam" id="PF17946"/>
    </source>
</evidence>
<keyword evidence="2 10" id="KW-0547">Nucleotide-binding</keyword>
<accession>A0A9Q6Z1I5</accession>
<dbReference type="EMBL" id="CP066558">
    <property type="protein sequence ID" value="QQF82617.1"/>
    <property type="molecule type" value="Genomic_DNA"/>
</dbReference>
<dbReference type="GO" id="GO:0003677">
    <property type="term" value="F:DNA binding"/>
    <property type="evidence" value="ECO:0007669"/>
    <property type="project" value="UniProtKB-UniRule"/>
</dbReference>
<dbReference type="Gene3D" id="1.10.10.160">
    <property type="match status" value="1"/>
</dbReference>
<gene>
    <name evidence="10 12" type="primary">recC</name>
    <name evidence="12" type="ORF">JFL49_01465</name>
</gene>
<organism evidence="12 13">
    <name type="scientific">Histophilus somni</name>
    <name type="common">Haemophilus somnus</name>
    <dbReference type="NCBI Taxonomy" id="731"/>
    <lineage>
        <taxon>Bacteria</taxon>
        <taxon>Pseudomonadati</taxon>
        <taxon>Pseudomonadota</taxon>
        <taxon>Gammaproteobacteria</taxon>
        <taxon>Pasteurellales</taxon>
        <taxon>Pasteurellaceae</taxon>
        <taxon>Histophilus</taxon>
    </lineage>
</organism>
<protein>
    <recommendedName>
        <fullName evidence="10">RecBCD enzyme subunit RecC</fullName>
    </recommendedName>
    <alternativeName>
        <fullName evidence="10">Exonuclease V subunit RecC</fullName>
        <shortName evidence="10">ExoV subunit RecC</shortName>
    </alternativeName>
    <alternativeName>
        <fullName evidence="10">Helicase/nuclease RecBCD subunit RecC</fullName>
    </alternativeName>
</protein>
<sequence length="1144" mass="134772">MFTLYYSNQLETQKDILLHLMDQQPLSDPFQKEVILVQSGGMAQWIQWQIAEKKGISANLSFPMPASFIWQLYVDNLPQVTASSQFSKENMTWRLMEIIPHYIDQPEFYILRQYLQQSYQSSQQRYYQLASKIAELFDQYLVYRPEWIISWEQNKGVEIIQQIQYYQKNLFVSESCFSQVEQHIVWQGILWRALVCSVQKETQKNVLHRAHLHLLFLKHIAGEKPKNLPTRIFVFGISALPKVHLDTLSALSQHCDVHLFFNNACREYWGDIIDQSHWQRLKVRERISWQDFQQPQNTQAWLSDAQIHTFEQNGFEQIYDEKLQVGNPLLSSWGKLGRDYLYLLTELEANEINAYVELSEKILLSQVQARILDLVPSKHKFLNLAENDRSLTFHSCYSPIREVQALQDYLLHLFNQAQDLTPKDVVVMVADIDKYAPYIQAVFSQGEHYIPYSIADSKLSENDPLVSAFLQLLNLKESLFSAEEVLTFLDHPVIRQSFNITLEDLAQIRHWVEHSGIRFGLEKYPQQSLQNYNAWQAGLERMLLGFAMREENGLWLDTLGFDDTYGLKGQLVGYLKDFITRLYQWHQFLQVDHVIEKWEEHLIELMSSFFVVDGMDIPQQYKTTFNYLIDTIQQLTELILDSSFQQEISAEVIYEVFVERLKDIPNSLKFLMGKVTFCTLLPMRSIPFKVVCLLGMNDGDYPRQQTPNSFDLMQYHRKKGDRFRRDDDRYLFLEALISAQQYFYVSYIGRSIIDDSEREPSVLVTQLLDYIAENINAQGDLRGQDILKKSLIQQHAMTAFSRENFTKRDRSFSKQWLVLANKKDSGNLANFLQPINDTEIVKEISLNDLIAFIQDPVRYFFEQKLRVFLRKTEQNIADTENFTLDNLELYQIKEELIYLSEQEWEDFFARMKIKGIMPQGAFAKIYQQKTKNEIITLKSLVTPYLDKISEQIPLDLHIETEYGKVRLIGSIDCLYHQKMHRVTWRASTIKTKDIIQTWIYHLVQTLAGEPNSQIEHYSLDSRLSFEKIEKSTALQQLQTYVEAYLLGQVSVLLMPMKNFDQYLQLLFTPKSNKWKEEKDIDLSACFELLSELGSGRKERNFYVKTDPYWQRILAQTKLDDSHILEINQRVIQWFDLMLMLKRVE</sequence>
<keyword evidence="13" id="KW-1185">Reference proteome</keyword>
<comment type="miscellaneous">
    <text evidence="10">In the RecBCD complex, RecB has a slow 3'-5' helicase, an exonuclease activity and loads RecA onto ssDNA, RecD has a fast 5'-3' helicase activity, while RecC stimulates the ATPase and processivity of the RecB helicase and contributes to recognition of the Chi site.</text>
</comment>
<dbReference type="GO" id="GO:0005524">
    <property type="term" value="F:ATP binding"/>
    <property type="evidence" value="ECO:0007669"/>
    <property type="project" value="UniProtKB-UniRule"/>
</dbReference>
<evidence type="ECO:0000256" key="5">
    <source>
        <dbReference type="ARBA" id="ARBA00022806"/>
    </source>
</evidence>
<evidence type="ECO:0000313" key="12">
    <source>
        <dbReference type="EMBL" id="QQF82617.1"/>
    </source>
</evidence>
<dbReference type="RefSeq" id="WP_075293665.1">
    <property type="nucleotide sequence ID" value="NZ_CP018802.1"/>
</dbReference>
<dbReference type="SUPFAM" id="SSF52540">
    <property type="entry name" value="P-loop containing nucleoside triphosphate hydrolases"/>
    <property type="match status" value="2"/>
</dbReference>
<comment type="similarity">
    <text evidence="10">Belongs to the RecC family.</text>
</comment>
<evidence type="ECO:0000256" key="2">
    <source>
        <dbReference type="ARBA" id="ARBA00022741"/>
    </source>
</evidence>
<dbReference type="GO" id="GO:0000724">
    <property type="term" value="P:double-strand break repair via homologous recombination"/>
    <property type="evidence" value="ECO:0007669"/>
    <property type="project" value="UniProtKB-UniRule"/>
</dbReference>
<keyword evidence="8 10" id="KW-0238">DNA-binding</keyword>
<dbReference type="Gene3D" id="1.10.10.990">
    <property type="match status" value="1"/>
</dbReference>
<dbReference type="Proteomes" id="UP000595373">
    <property type="component" value="Chromosome"/>
</dbReference>
<keyword evidence="7 10" id="KW-0067">ATP-binding</keyword>
<dbReference type="SUPFAM" id="SSF52980">
    <property type="entry name" value="Restriction endonuclease-like"/>
    <property type="match status" value="1"/>
</dbReference>
<reference evidence="12 13" key="1">
    <citation type="submission" date="2020-12" db="EMBL/GenBank/DDBJ databases">
        <title>ASc-MMNZ-VFA-070.</title>
        <authorList>
            <person name="Schryvers A."/>
            <person name="Mostafa Nazari M."/>
            <person name="Farshchi Andisi V."/>
            <person name="Timsit E."/>
            <person name="Walter Morck D."/>
        </authorList>
    </citation>
    <scope>NUCLEOTIDE SEQUENCE [LARGE SCALE GENOMIC DNA]</scope>
    <source>
        <strain evidence="12 13">ASc-MMNZ-VFA-070</strain>
    </source>
</reference>
<dbReference type="HAMAP" id="MF_01486">
    <property type="entry name" value="RecC"/>
    <property type="match status" value="1"/>
</dbReference>
<dbReference type="NCBIfam" id="TIGR01450">
    <property type="entry name" value="recC"/>
    <property type="match status" value="1"/>
</dbReference>
<keyword evidence="4 10" id="KW-0378">Hydrolase</keyword>
<comment type="function">
    <text evidence="10">A helicase/nuclease that prepares dsDNA breaks (DSB) for recombinational DNA repair. Binds to DSBs and unwinds DNA via a highly rapid and processive ATP-dependent bidirectional helicase activity. Unwinds dsDNA until it encounters a Chi (crossover hotspot instigator) sequence from the 3' direction. Cuts ssDNA a few nucleotides 3' to the Chi site. The properties and activities of the enzyme are changed at Chi. The Chi-altered holoenzyme produces a long 3'-ssDNA overhang and facilitates RecA-binding to the ssDNA for homologous DNA recombination and repair. Holoenzyme degrades any linearized DNA that is unable to undergo homologous recombination. In the holoenzyme this subunit recognizes the wild-type Chi sequence, and when added to isolated RecB increases its ATP-dependent helicase processivity.</text>
</comment>
<dbReference type="InterPro" id="IPR041500">
    <property type="entry name" value="RecC_C"/>
</dbReference>
<keyword evidence="6 10" id="KW-0269">Exonuclease</keyword>
<dbReference type="InterPro" id="IPR027417">
    <property type="entry name" value="P-loop_NTPase"/>
</dbReference>
<dbReference type="OrthoDB" id="9762834at2"/>
<name>A0A9Q6Z1I5_HISSO</name>
<dbReference type="GO" id="GO:0009338">
    <property type="term" value="C:exodeoxyribonuclease V complex"/>
    <property type="evidence" value="ECO:0007669"/>
    <property type="project" value="InterPro"/>
</dbReference>
<evidence type="ECO:0000256" key="4">
    <source>
        <dbReference type="ARBA" id="ARBA00022801"/>
    </source>
</evidence>
<dbReference type="InterPro" id="IPR013986">
    <property type="entry name" value="DExx_box_DNA_helicase_dom_sf"/>
</dbReference>
<keyword evidence="1 10" id="KW-0540">Nuclease</keyword>
<proteinExistence type="inferred from homology"/>
<feature type="domain" description="RecC C-terminal" evidence="11">
    <location>
        <begin position="842"/>
        <end position="1057"/>
    </location>
</feature>
<dbReference type="AlphaFoldDB" id="A0A9Q6Z1I5"/>